<evidence type="ECO:0000256" key="8">
    <source>
        <dbReference type="RuleBase" id="RU363041"/>
    </source>
</evidence>
<evidence type="ECO:0000256" key="3">
    <source>
        <dbReference type="ARBA" id="ARBA00022448"/>
    </source>
</evidence>
<dbReference type="InterPro" id="IPR002781">
    <property type="entry name" value="TM_pro_TauE-like"/>
</dbReference>
<dbReference type="PANTHER" id="PTHR30269:SF37">
    <property type="entry name" value="MEMBRANE TRANSPORTER PROTEIN"/>
    <property type="match status" value="1"/>
</dbReference>
<feature type="transmembrane region" description="Helical" evidence="8">
    <location>
        <begin position="44"/>
        <end position="64"/>
    </location>
</feature>
<sequence length="247" mass="25713">MFSDPHVLVLIAAALMAGTVGGFAGFGGALVFMPLASALIEPRMAAAAFLVVSGVLTLPLFVHAVRLCRWYQILPTALAAMATAPLGAWILGTADPLALRWAISALALALLGLLMSGWRYRGEPPVAASLAVGCVSGLLGGISQVAGPPVIVFWMSGPNPPHVLRANFIVYFTVTGLSTFAAYLWNGFFSGAVAELVVAVTPAYALALFVGAWLFRLASAAFYRRLAFAAVAAAAITSMPVFDGMLR</sequence>
<dbReference type="Pfam" id="PF01925">
    <property type="entry name" value="TauE"/>
    <property type="match status" value="1"/>
</dbReference>
<dbReference type="AlphaFoldDB" id="A0A7S8C5T7"/>
<evidence type="ECO:0000256" key="6">
    <source>
        <dbReference type="ARBA" id="ARBA00022989"/>
    </source>
</evidence>
<keyword evidence="10" id="KW-1185">Reference proteome</keyword>
<dbReference type="RefSeq" id="WP_213161300.1">
    <property type="nucleotide sequence ID" value="NZ_CP058214.1"/>
</dbReference>
<feature type="transmembrane region" description="Helical" evidence="8">
    <location>
        <begin position="70"/>
        <end position="91"/>
    </location>
</feature>
<feature type="transmembrane region" description="Helical" evidence="8">
    <location>
        <begin position="6"/>
        <end position="32"/>
    </location>
</feature>
<dbReference type="Proteomes" id="UP000593594">
    <property type="component" value="Chromosome"/>
</dbReference>
<feature type="transmembrane region" description="Helical" evidence="8">
    <location>
        <begin position="130"/>
        <end position="154"/>
    </location>
</feature>
<evidence type="ECO:0000256" key="1">
    <source>
        <dbReference type="ARBA" id="ARBA00004651"/>
    </source>
</evidence>
<keyword evidence="7 8" id="KW-0472">Membrane</keyword>
<evidence type="ECO:0000313" key="10">
    <source>
        <dbReference type="Proteomes" id="UP000593594"/>
    </source>
</evidence>
<evidence type="ECO:0000256" key="5">
    <source>
        <dbReference type="ARBA" id="ARBA00022692"/>
    </source>
</evidence>
<keyword evidence="3" id="KW-0813">Transport</keyword>
<keyword evidence="4 8" id="KW-1003">Cell membrane</keyword>
<evidence type="ECO:0000313" key="9">
    <source>
        <dbReference type="EMBL" id="QPC43938.1"/>
    </source>
</evidence>
<accession>A0A7S8C5T7</accession>
<name>A0A7S8C5T7_9HYPH</name>
<feature type="transmembrane region" description="Helical" evidence="8">
    <location>
        <begin position="222"/>
        <end position="242"/>
    </location>
</feature>
<dbReference type="KEGG" id="kmn:HW532_15320"/>
<dbReference type="GO" id="GO:0005886">
    <property type="term" value="C:plasma membrane"/>
    <property type="evidence" value="ECO:0007669"/>
    <property type="project" value="UniProtKB-SubCell"/>
</dbReference>
<dbReference type="InterPro" id="IPR052017">
    <property type="entry name" value="TSUP"/>
</dbReference>
<feature type="transmembrane region" description="Helical" evidence="8">
    <location>
        <begin position="166"/>
        <end position="185"/>
    </location>
</feature>
<keyword evidence="6 8" id="KW-1133">Transmembrane helix</keyword>
<organism evidence="9 10">
    <name type="scientific">Kaustia mangrovi</name>
    <dbReference type="NCBI Taxonomy" id="2593653"/>
    <lineage>
        <taxon>Bacteria</taxon>
        <taxon>Pseudomonadati</taxon>
        <taxon>Pseudomonadota</taxon>
        <taxon>Alphaproteobacteria</taxon>
        <taxon>Hyphomicrobiales</taxon>
        <taxon>Parvibaculaceae</taxon>
        <taxon>Kaustia</taxon>
    </lineage>
</organism>
<dbReference type="EMBL" id="CP058214">
    <property type="protein sequence ID" value="QPC43938.1"/>
    <property type="molecule type" value="Genomic_DNA"/>
</dbReference>
<gene>
    <name evidence="9" type="ORF">HW532_15320</name>
</gene>
<feature type="transmembrane region" description="Helical" evidence="8">
    <location>
        <begin position="98"/>
        <end position="118"/>
    </location>
</feature>
<reference evidence="9 10" key="1">
    <citation type="submission" date="2020-06" db="EMBL/GenBank/DDBJ databases">
        <title>Genome sequence of 2 isolates from Red Sea Mangroves.</title>
        <authorList>
            <person name="Sefrji F."/>
            <person name="Michoud G."/>
            <person name="Merlino G."/>
            <person name="Daffonchio D."/>
        </authorList>
    </citation>
    <scope>NUCLEOTIDE SEQUENCE [LARGE SCALE GENOMIC DNA]</scope>
    <source>
        <strain evidence="9 10">R1DC25</strain>
    </source>
</reference>
<evidence type="ECO:0000256" key="2">
    <source>
        <dbReference type="ARBA" id="ARBA00009142"/>
    </source>
</evidence>
<protein>
    <recommendedName>
        <fullName evidence="8">Probable membrane transporter protein</fullName>
    </recommendedName>
</protein>
<dbReference type="PANTHER" id="PTHR30269">
    <property type="entry name" value="TRANSMEMBRANE PROTEIN YFCA"/>
    <property type="match status" value="1"/>
</dbReference>
<proteinExistence type="inferred from homology"/>
<comment type="subcellular location">
    <subcellularLocation>
        <location evidence="1 8">Cell membrane</location>
        <topology evidence="1 8">Multi-pass membrane protein</topology>
    </subcellularLocation>
</comment>
<comment type="similarity">
    <text evidence="2 8">Belongs to the 4-toluene sulfonate uptake permease (TSUP) (TC 2.A.102) family.</text>
</comment>
<evidence type="ECO:0000256" key="4">
    <source>
        <dbReference type="ARBA" id="ARBA00022475"/>
    </source>
</evidence>
<evidence type="ECO:0000256" key="7">
    <source>
        <dbReference type="ARBA" id="ARBA00023136"/>
    </source>
</evidence>
<feature type="transmembrane region" description="Helical" evidence="8">
    <location>
        <begin position="191"/>
        <end position="215"/>
    </location>
</feature>
<keyword evidence="5 8" id="KW-0812">Transmembrane</keyword>